<dbReference type="PANTHER" id="PTHR19328">
    <property type="entry name" value="HEDGEHOG-INTERACTING PROTEIN"/>
    <property type="match status" value="1"/>
</dbReference>
<dbReference type="InterPro" id="IPR011041">
    <property type="entry name" value="Quinoprot_gluc/sorb_DH_b-prop"/>
</dbReference>
<dbReference type="Proteomes" id="UP000094313">
    <property type="component" value="Chromosome"/>
</dbReference>
<organism evidence="2 3">
    <name type="scientific">Pedobacter steynii</name>
    <dbReference type="NCBI Taxonomy" id="430522"/>
    <lineage>
        <taxon>Bacteria</taxon>
        <taxon>Pseudomonadati</taxon>
        <taxon>Bacteroidota</taxon>
        <taxon>Sphingobacteriia</taxon>
        <taxon>Sphingobacteriales</taxon>
        <taxon>Sphingobacteriaceae</taxon>
        <taxon>Pedobacter</taxon>
    </lineage>
</organism>
<reference evidence="2 3" key="1">
    <citation type="submission" date="2016-08" db="EMBL/GenBank/DDBJ databases">
        <authorList>
            <person name="Seilhamer J.J."/>
        </authorList>
    </citation>
    <scope>NUCLEOTIDE SEQUENCE [LARGE SCALE GENOMIC DNA]</scope>
    <source>
        <strain evidence="2 3">DX4</strain>
    </source>
</reference>
<dbReference type="EMBL" id="CP017141">
    <property type="protein sequence ID" value="AOM80440.1"/>
    <property type="molecule type" value="Genomic_DNA"/>
</dbReference>
<evidence type="ECO:0000313" key="3">
    <source>
        <dbReference type="Proteomes" id="UP000094313"/>
    </source>
</evidence>
<evidence type="ECO:0000313" key="2">
    <source>
        <dbReference type="EMBL" id="AOM80440.1"/>
    </source>
</evidence>
<dbReference type="RefSeq" id="WP_069382098.1">
    <property type="nucleotide sequence ID" value="NZ_CP017141.1"/>
</dbReference>
<accession>A0A1D7QP36</accession>
<dbReference type="InterPro" id="IPR011042">
    <property type="entry name" value="6-blade_b-propeller_TolB-like"/>
</dbReference>
<feature type="domain" description="Glucose/Sorbosone dehydrogenase" evidence="1">
    <location>
        <begin position="159"/>
        <end position="497"/>
    </location>
</feature>
<dbReference type="PANTHER" id="PTHR19328:SF75">
    <property type="entry name" value="ALDOSE SUGAR DEHYDROGENASE YLII"/>
    <property type="match status" value="1"/>
</dbReference>
<dbReference type="AlphaFoldDB" id="A0A1D7QP36"/>
<sequence length="503" mass="56940">MKNVILTIIVIVAFFFSGFSQNQPTERQLIENTIQRYFDGWATGDTTKLGGAMHPSCQLKNYNNGKFITFTRNQYLSLFKLHERTKNLKTSIVAIDITNNMGSAKVEISTERDLFTDYFNLMKTNEGWFIADKVSTRTPHKIFNVNAILPKKEIIVEGLKRPWSIAFMSEDEALISEKEGDLVKVNLLTKEKTKIQGYPADLDDSITGFGDNTGKFEVLLDPDFKTNKYVYLSYVALSSNNRTTKIIRAVLENETLQQIKVLFVAEPYTKERYHYGGGMVFGKDGKLYFTIGERLFSEQDQPAIPIAQNIEDRRGKIYRINSDGTIPKDNPDFGSKASPGLYAIGIRAAQGITLDTTTNKIWFTEHGTHQGDEINVLKAKANYGWPMKTTGKYRFAEFAPKPIPGNEYTDPVWSWLQTVAPTGLHFYSGNEFAAWKGNLLVAGLSKGSLWRMVIEGENIKSAEELFTDDRVRMRKVTQSPMGKLYILTDELSGKLIRIRNVAL</sequence>
<dbReference type="SUPFAM" id="SSF54427">
    <property type="entry name" value="NTF2-like"/>
    <property type="match status" value="1"/>
</dbReference>
<proteinExistence type="predicted"/>
<dbReference type="InterPro" id="IPR012938">
    <property type="entry name" value="Glc/Sorbosone_DH"/>
</dbReference>
<gene>
    <name evidence="2" type="ORF">BFS30_26725</name>
</gene>
<evidence type="ECO:0000259" key="1">
    <source>
        <dbReference type="Pfam" id="PF07995"/>
    </source>
</evidence>
<name>A0A1D7QP36_9SPHI</name>
<dbReference type="OrthoDB" id="9770043at2"/>
<protein>
    <recommendedName>
        <fullName evidence="1">Glucose/Sorbosone dehydrogenase domain-containing protein</fullName>
    </recommendedName>
</protein>
<keyword evidence="3" id="KW-1185">Reference proteome</keyword>
<dbReference type="Gene3D" id="3.10.450.50">
    <property type="match status" value="1"/>
</dbReference>
<dbReference type="InterPro" id="IPR039437">
    <property type="entry name" value="FrzH/put_lumazine-bd"/>
</dbReference>
<dbReference type="SUPFAM" id="SSF50952">
    <property type="entry name" value="Soluble quinoprotein glucose dehydrogenase"/>
    <property type="match status" value="1"/>
</dbReference>
<dbReference type="Pfam" id="PF07995">
    <property type="entry name" value="GSDH"/>
    <property type="match status" value="1"/>
</dbReference>
<dbReference type="Pfam" id="PF12893">
    <property type="entry name" value="Lumazine_bd_2"/>
    <property type="match status" value="1"/>
</dbReference>
<dbReference type="Gene3D" id="2.120.10.30">
    <property type="entry name" value="TolB, C-terminal domain"/>
    <property type="match status" value="1"/>
</dbReference>
<dbReference type="InterPro" id="IPR032710">
    <property type="entry name" value="NTF2-like_dom_sf"/>
</dbReference>
<dbReference type="KEGG" id="psty:BFS30_26725"/>